<protein>
    <submittedName>
        <fullName evidence="7">Sialic acid TRAP transporter substrate-binding protein SiaP</fullName>
    </submittedName>
</protein>
<dbReference type="CDD" id="cd13672">
    <property type="entry name" value="PBP2_TRAP_Siap"/>
    <property type="match status" value="1"/>
</dbReference>
<dbReference type="Pfam" id="PF03480">
    <property type="entry name" value="DctP"/>
    <property type="match status" value="1"/>
</dbReference>
<evidence type="ECO:0000256" key="3">
    <source>
        <dbReference type="ARBA" id="ARBA00022448"/>
    </source>
</evidence>
<evidence type="ECO:0000256" key="4">
    <source>
        <dbReference type="ARBA" id="ARBA00022729"/>
    </source>
</evidence>
<dbReference type="RefSeq" id="WP_194137740.1">
    <property type="nucleotide sequence ID" value="NZ_JADFFK010000034.1"/>
</dbReference>
<dbReference type="PANTHER" id="PTHR33376:SF4">
    <property type="entry name" value="SIALIC ACID-BINDING PERIPLASMIC PROTEIN SIAP"/>
    <property type="match status" value="1"/>
</dbReference>
<dbReference type="EMBL" id="JADFFK010000034">
    <property type="protein sequence ID" value="MBE9640469.1"/>
    <property type="molecule type" value="Genomic_DNA"/>
</dbReference>
<proteinExistence type="inferred from homology"/>
<evidence type="ECO:0000256" key="5">
    <source>
        <dbReference type="ARBA" id="ARBA00022764"/>
    </source>
</evidence>
<comment type="similarity">
    <text evidence="2">Belongs to the bacterial solute-binding protein 7 family.</text>
</comment>
<dbReference type="Proteomes" id="UP000607796">
    <property type="component" value="Unassembled WGS sequence"/>
</dbReference>
<organism evidence="7 8">
    <name type="scientific">Salipiger mangrovisoli</name>
    <dbReference type="NCBI Taxonomy" id="2865933"/>
    <lineage>
        <taxon>Bacteria</taxon>
        <taxon>Pseudomonadati</taxon>
        <taxon>Pseudomonadota</taxon>
        <taxon>Alphaproteobacteria</taxon>
        <taxon>Rhodobacterales</taxon>
        <taxon>Roseobacteraceae</taxon>
        <taxon>Salipiger</taxon>
    </lineage>
</organism>
<evidence type="ECO:0000313" key="7">
    <source>
        <dbReference type="EMBL" id="MBE9640469.1"/>
    </source>
</evidence>
<dbReference type="InterPro" id="IPR038404">
    <property type="entry name" value="TRAP_DctP_sf"/>
</dbReference>
<accession>A0ABR9XAG4</accession>
<dbReference type="PANTHER" id="PTHR33376">
    <property type="match status" value="1"/>
</dbReference>
<feature type="chain" id="PRO_5046147963" evidence="6">
    <location>
        <begin position="22"/>
        <end position="325"/>
    </location>
</feature>
<keyword evidence="5" id="KW-0574">Periplasm</keyword>
<keyword evidence="3" id="KW-0813">Transport</keyword>
<keyword evidence="4 6" id="KW-0732">Signal</keyword>
<feature type="signal peptide" evidence="6">
    <location>
        <begin position="1"/>
        <end position="21"/>
    </location>
</feature>
<comment type="subcellular location">
    <subcellularLocation>
        <location evidence="1">Periplasm</location>
    </subcellularLocation>
</comment>
<dbReference type="InterPro" id="IPR004682">
    <property type="entry name" value="TRAP_DctP"/>
</dbReference>
<dbReference type="NCBIfam" id="TIGR00787">
    <property type="entry name" value="dctP"/>
    <property type="match status" value="1"/>
</dbReference>
<comment type="caution">
    <text evidence="7">The sequence shown here is derived from an EMBL/GenBank/DDBJ whole genome shotgun (WGS) entry which is preliminary data.</text>
</comment>
<reference evidence="7 8" key="1">
    <citation type="journal article" date="2021" name="Int. J. Syst. Evol. Microbiol.">
        <title>Salipiger mangrovisoli sp. nov., isolated from mangrove soil and the proposal for the reclassification of Paraphaeobacter pallidus as Salipiger pallidus comb. nov.</title>
        <authorList>
            <person name="Du J."/>
            <person name="Liu Y."/>
            <person name="Pei T."/>
            <person name="Deng M.R."/>
            <person name="Zhu H."/>
        </authorList>
    </citation>
    <scope>NUCLEOTIDE SEQUENCE [LARGE SCALE GENOMIC DNA]</scope>
    <source>
        <strain evidence="7 8">6D45A</strain>
    </source>
</reference>
<evidence type="ECO:0000256" key="2">
    <source>
        <dbReference type="ARBA" id="ARBA00009023"/>
    </source>
</evidence>
<gene>
    <name evidence="7" type="ORF">IQ782_26810</name>
</gene>
<keyword evidence="8" id="KW-1185">Reference proteome</keyword>
<dbReference type="Gene3D" id="3.40.190.170">
    <property type="entry name" value="Bacterial extracellular solute-binding protein, family 7"/>
    <property type="match status" value="1"/>
</dbReference>
<name>A0ABR9XAG4_9RHOB</name>
<sequence>MKTTYLKVLAMSAGLIGSATAAAQAQEVLKWGHTYEVGSIYHQAAQRSADAFEAATDGRYEIEVFPASQLGNEAALNDALSIGTVDIIYSGPTFMAQYYGPIVVSAYPFALRDYNHWKAYSQSDLFAELGEGYEEATGNHIASLTYYGTRHVTANEPILTPEDMKGLKIRTPGNPAYQWFPNAAGANATPISFSEVYLALQQGVVDAQENPLPVIQSKRFYEVQSNINLTGHITNSLITLLSPSAVDRLADDYDTLAAILQENALWASNQIVAAEGELAEWFKDEGVTINKVDRQPFIDLMREYLDKQDFPFSKEQYERLQAIKG</sequence>
<dbReference type="InterPro" id="IPR018389">
    <property type="entry name" value="DctP_fam"/>
</dbReference>
<evidence type="ECO:0000313" key="8">
    <source>
        <dbReference type="Proteomes" id="UP000607796"/>
    </source>
</evidence>
<evidence type="ECO:0000256" key="6">
    <source>
        <dbReference type="SAM" id="SignalP"/>
    </source>
</evidence>
<dbReference type="NCBIfam" id="NF037995">
    <property type="entry name" value="TRAP_S1"/>
    <property type="match status" value="1"/>
</dbReference>
<evidence type="ECO:0000256" key="1">
    <source>
        <dbReference type="ARBA" id="ARBA00004418"/>
    </source>
</evidence>